<organism evidence="3 4">
    <name type="scientific">Blyttiomyces helicus</name>
    <dbReference type="NCBI Taxonomy" id="388810"/>
    <lineage>
        <taxon>Eukaryota</taxon>
        <taxon>Fungi</taxon>
        <taxon>Fungi incertae sedis</taxon>
        <taxon>Chytridiomycota</taxon>
        <taxon>Chytridiomycota incertae sedis</taxon>
        <taxon>Chytridiomycetes</taxon>
        <taxon>Chytridiomycetes incertae sedis</taxon>
        <taxon>Blyttiomyces</taxon>
    </lineage>
</organism>
<protein>
    <submittedName>
        <fullName evidence="3">Uncharacterized protein</fullName>
    </submittedName>
</protein>
<feature type="compositionally biased region" description="Low complexity" evidence="2">
    <location>
        <begin position="46"/>
        <end position="69"/>
    </location>
</feature>
<feature type="region of interest" description="Disordered" evidence="2">
    <location>
        <begin position="1"/>
        <end position="28"/>
    </location>
</feature>
<feature type="region of interest" description="Disordered" evidence="2">
    <location>
        <begin position="45"/>
        <end position="138"/>
    </location>
</feature>
<feature type="coiled-coil region" evidence="1">
    <location>
        <begin position="191"/>
        <end position="218"/>
    </location>
</feature>
<keyword evidence="1" id="KW-0175">Coiled coil</keyword>
<gene>
    <name evidence="3" type="ORF">BDK51DRAFT_42261</name>
</gene>
<evidence type="ECO:0000313" key="3">
    <source>
        <dbReference type="EMBL" id="RKO93585.1"/>
    </source>
</evidence>
<feature type="compositionally biased region" description="Low complexity" evidence="2">
    <location>
        <begin position="78"/>
        <end position="138"/>
    </location>
</feature>
<dbReference type="AlphaFoldDB" id="A0A4P9WMW6"/>
<sequence>MAITNPLDANEDVQEQLDVSTNPFDPITEPAQHALFDFLAWTATNSSPTSGSSSSPISGSSSSPSHQPTSPTPPSPLTSPLTAVSFGSSTSSASFASSSASPNSTSPRSAAPSALSAPSAPSVLSAQSAPSAGPSGPSMSELLAIMQVMTRQADERAAESRAAAAAADARAAAAAADARADAAAADARAAAAAADSRIAVLEAKVSQLQERMSRTEAFTSSLAKITYELAGEDASRQAQRQVVIGYRQRSASERRTLLPLLEERPLLPRARARSQTRFFY</sequence>
<accession>A0A4P9WMW6</accession>
<reference evidence="4" key="1">
    <citation type="journal article" date="2018" name="Nat. Microbiol.">
        <title>Leveraging single-cell genomics to expand the fungal tree of life.</title>
        <authorList>
            <person name="Ahrendt S.R."/>
            <person name="Quandt C.A."/>
            <person name="Ciobanu D."/>
            <person name="Clum A."/>
            <person name="Salamov A."/>
            <person name="Andreopoulos B."/>
            <person name="Cheng J.F."/>
            <person name="Woyke T."/>
            <person name="Pelin A."/>
            <person name="Henrissat B."/>
            <person name="Reynolds N.K."/>
            <person name="Benny G.L."/>
            <person name="Smith M.E."/>
            <person name="James T.Y."/>
            <person name="Grigoriev I.V."/>
        </authorList>
    </citation>
    <scope>NUCLEOTIDE SEQUENCE [LARGE SCALE GENOMIC DNA]</scope>
</reference>
<dbReference type="EMBL" id="KZ994181">
    <property type="protein sequence ID" value="RKO93585.1"/>
    <property type="molecule type" value="Genomic_DNA"/>
</dbReference>
<proteinExistence type="predicted"/>
<evidence type="ECO:0000256" key="1">
    <source>
        <dbReference type="SAM" id="Coils"/>
    </source>
</evidence>
<keyword evidence="4" id="KW-1185">Reference proteome</keyword>
<dbReference type="Proteomes" id="UP000269721">
    <property type="component" value="Unassembled WGS sequence"/>
</dbReference>
<evidence type="ECO:0000313" key="4">
    <source>
        <dbReference type="Proteomes" id="UP000269721"/>
    </source>
</evidence>
<name>A0A4P9WMW6_9FUNG</name>
<evidence type="ECO:0000256" key="2">
    <source>
        <dbReference type="SAM" id="MobiDB-lite"/>
    </source>
</evidence>